<evidence type="ECO:0000256" key="2">
    <source>
        <dbReference type="ARBA" id="ARBA00022617"/>
    </source>
</evidence>
<accession>A0ABU0HGR1</accession>
<keyword evidence="1" id="KW-0004">4Fe-4S</keyword>
<evidence type="ECO:0000256" key="4">
    <source>
        <dbReference type="ARBA" id="ARBA00023002"/>
    </source>
</evidence>
<dbReference type="GO" id="GO:0043818">
    <property type="term" value="F:precorrin-3B synthase activity"/>
    <property type="evidence" value="ECO:0007669"/>
    <property type="project" value="UniProtKB-EC"/>
</dbReference>
<keyword evidence="9" id="KW-1185">Reference proteome</keyword>
<dbReference type="Pfam" id="PF03460">
    <property type="entry name" value="NIR_SIR_ferr"/>
    <property type="match status" value="1"/>
</dbReference>
<evidence type="ECO:0000313" key="9">
    <source>
        <dbReference type="Proteomes" id="UP001236369"/>
    </source>
</evidence>
<dbReference type="SUPFAM" id="SSF55124">
    <property type="entry name" value="Nitrite/Sulfite reductase N-terminal domain-like"/>
    <property type="match status" value="2"/>
</dbReference>
<name>A0ABU0HGR1_9HYPH</name>
<protein>
    <submittedName>
        <fullName evidence="8">Precorrin-3B synthase</fullName>
        <ecNumber evidence="8">1.14.13.83</ecNumber>
    </submittedName>
</protein>
<gene>
    <name evidence="8" type="ORF">QO016_000981</name>
</gene>
<evidence type="ECO:0000259" key="7">
    <source>
        <dbReference type="Pfam" id="PF03460"/>
    </source>
</evidence>
<organism evidence="8 9">
    <name type="scientific">Methylobacterium persicinum</name>
    <dbReference type="NCBI Taxonomy" id="374426"/>
    <lineage>
        <taxon>Bacteria</taxon>
        <taxon>Pseudomonadati</taxon>
        <taxon>Pseudomonadota</taxon>
        <taxon>Alphaproteobacteria</taxon>
        <taxon>Hyphomicrobiales</taxon>
        <taxon>Methylobacteriaceae</taxon>
        <taxon>Methylobacterium</taxon>
    </lineage>
</organism>
<dbReference type="RefSeq" id="WP_238250090.1">
    <property type="nucleotide sequence ID" value="NZ_BPQX01000037.1"/>
</dbReference>
<evidence type="ECO:0000256" key="5">
    <source>
        <dbReference type="ARBA" id="ARBA00023004"/>
    </source>
</evidence>
<dbReference type="InterPro" id="IPR051329">
    <property type="entry name" value="NIR_SIR_4Fe-4S"/>
</dbReference>
<feature type="domain" description="Nitrite/Sulfite reductase ferredoxin-like" evidence="7">
    <location>
        <begin position="21"/>
        <end position="86"/>
    </location>
</feature>
<proteinExistence type="predicted"/>
<dbReference type="PANTHER" id="PTHR32439:SF9">
    <property type="entry name" value="BLR3264 PROTEIN"/>
    <property type="match status" value="1"/>
</dbReference>
<dbReference type="PROSITE" id="PS00365">
    <property type="entry name" value="NIR_SIR"/>
    <property type="match status" value="1"/>
</dbReference>
<reference evidence="8 9" key="1">
    <citation type="submission" date="2023-07" db="EMBL/GenBank/DDBJ databases">
        <title>Genomic Encyclopedia of Type Strains, Phase IV (KMG-IV): sequencing the most valuable type-strain genomes for metagenomic binning, comparative biology and taxonomic classification.</title>
        <authorList>
            <person name="Goeker M."/>
        </authorList>
    </citation>
    <scope>NUCLEOTIDE SEQUENCE [LARGE SCALE GENOMIC DNA]</scope>
    <source>
        <strain evidence="8 9">DSM 19562</strain>
    </source>
</reference>
<keyword evidence="4 8" id="KW-0560">Oxidoreductase</keyword>
<dbReference type="InterPro" id="IPR045854">
    <property type="entry name" value="NO2/SO3_Rdtase_4Fe4S_sf"/>
</dbReference>
<dbReference type="EMBL" id="JAUSVV010000002">
    <property type="protein sequence ID" value="MDQ0441498.1"/>
    <property type="molecule type" value="Genomic_DNA"/>
</dbReference>
<comment type="caution">
    <text evidence="8">The sequence shown here is derived from an EMBL/GenBank/DDBJ whole genome shotgun (WGS) entry which is preliminary data.</text>
</comment>
<dbReference type="Gene3D" id="3.90.480.20">
    <property type="match status" value="1"/>
</dbReference>
<keyword evidence="2" id="KW-0349">Heme</keyword>
<evidence type="ECO:0000313" key="8">
    <source>
        <dbReference type="EMBL" id="MDQ0441498.1"/>
    </source>
</evidence>
<sequence>MSRRASPDAARRGWCPGLARPMPTGDGLLARIHPPLGVLALAQAQAVAEGARRYGNGHLDLTARANLQIRGVSEATTAPLSALLTAAGLGDTRTDGGPQRLTLTGPLADDTLRTLTRAIEAAGRSISGLPAKTLVAVGFALDEADVSVVPVAEGLVAIGLATAAEAVGVYPLPDAPAVVALILTAFAATGRRRMRDLTADELRAILPPRHCEQSEAIQGSGSSPNGALLIGFAPLAMTAIGPAPGFSSIGGIAILTLDAPFGRCTADAFARLIAVAEDIGAAEFRLTPSRGLVLVPTRLGRAEAHLPALAEDFITGAGDPRRAVAACTGAPACASGTTQTLVDAARLAEAFRPLATRGLSAHVSGCAKGCAKPGPADMTLVGRDGEYAIIIGGAPGDPPSLQLPIETALERLGKAATIGLAAAFRPEAIDGGRNRRPA</sequence>
<evidence type="ECO:0000256" key="3">
    <source>
        <dbReference type="ARBA" id="ARBA00022723"/>
    </source>
</evidence>
<dbReference type="Gene3D" id="3.30.413.10">
    <property type="entry name" value="Sulfite Reductase Hemoprotein, domain 1"/>
    <property type="match status" value="1"/>
</dbReference>
<dbReference type="EC" id="1.14.13.83" evidence="8"/>
<dbReference type="Proteomes" id="UP001236369">
    <property type="component" value="Unassembled WGS sequence"/>
</dbReference>
<dbReference type="InterPro" id="IPR005117">
    <property type="entry name" value="NiRdtase/SiRdtase_haem-b_fer"/>
</dbReference>
<keyword evidence="6" id="KW-0411">Iron-sulfur</keyword>
<dbReference type="InterPro" id="IPR006066">
    <property type="entry name" value="NO2/SO3_Rdtase_FeS/sirohaem_BS"/>
</dbReference>
<dbReference type="PANTHER" id="PTHR32439">
    <property type="entry name" value="FERREDOXIN--NITRITE REDUCTASE, CHLOROPLASTIC"/>
    <property type="match status" value="1"/>
</dbReference>
<dbReference type="SUPFAM" id="SSF56014">
    <property type="entry name" value="Nitrite and sulphite reductase 4Fe-4S domain-like"/>
    <property type="match status" value="1"/>
</dbReference>
<evidence type="ECO:0000256" key="1">
    <source>
        <dbReference type="ARBA" id="ARBA00022485"/>
    </source>
</evidence>
<dbReference type="InterPro" id="IPR036136">
    <property type="entry name" value="Nit/Sulf_reduc_fer-like_dom_sf"/>
</dbReference>
<dbReference type="PRINTS" id="PR00397">
    <property type="entry name" value="SIROHAEM"/>
</dbReference>
<keyword evidence="5" id="KW-0408">Iron</keyword>
<evidence type="ECO:0000256" key="6">
    <source>
        <dbReference type="ARBA" id="ARBA00023014"/>
    </source>
</evidence>
<keyword evidence="3" id="KW-0479">Metal-binding</keyword>